<name>A0A1I7T998_9PELO</name>
<dbReference type="AlphaFoldDB" id="A0A1I7T998"/>
<feature type="region of interest" description="Disordered" evidence="1">
    <location>
        <begin position="362"/>
        <end position="392"/>
    </location>
</feature>
<keyword evidence="2" id="KW-1185">Reference proteome</keyword>
<feature type="compositionally biased region" description="Polar residues" evidence="1">
    <location>
        <begin position="82"/>
        <end position="96"/>
    </location>
</feature>
<dbReference type="Proteomes" id="UP000095282">
    <property type="component" value="Unplaced"/>
</dbReference>
<sequence>MLRSFVNRNSCTSIPPVEEHKDPPDIHNTPIDGLLKQESNGITEDSLSVSSHMSVDTIGSTHTIEEDTVSIGSASAYCTPTRNPLTRNGLRTSTRSVSDRNSDDDMPPSLFRSLCNSAVRRVPNSKNDQMGTPMRRSMRMAMQKRNLNGMNMADVPEEEEAVLTSHSIRVSEPILEEGDGERFGEAKEFFEKNVTSHEESGDEGSVSMSRLSTTSESRISNGSFSIGRKSSFLRKVWPGKSEPKERRLSDVFHSTESATINHRRASMVSFTNDCSFTGASISNTNVSVTSLASTDSPKKAKMRKKAPSSSNLTQRISSVFRRSSSSAVKDDDICGQSSSHRNTLTGFSSISSGIGSIASAASDQGYGTIGSRNGQSISRSGSKRDDENKRERTRRLLDRIIISNVPAAELLRMKSEQIKKRDQKDLDEKFETQLNDTASSTNSHQEHLNFDVVALDLKANGSPFSTTAASFIDEGLGNMVKEEIRTNYRPERCGSITDYEPEVVFVIPEQPQSNNRTLNDSISSNDVTSDLLRNVRSGLCKAIEEWKKITSERESSTMLIYPMFCQSEDEWDSKATIDALFLMLDGILMNVKRWRPNGKCILAGITPSNVQLLREKYDDLRQSVSTTEPDGALIVHDDLDTQSITSNSTMFGTNV</sequence>
<evidence type="ECO:0000313" key="3">
    <source>
        <dbReference type="WBParaSite" id="Csp11.Scaffold553.g3680.t1"/>
    </source>
</evidence>
<organism evidence="2 3">
    <name type="scientific">Caenorhabditis tropicalis</name>
    <dbReference type="NCBI Taxonomy" id="1561998"/>
    <lineage>
        <taxon>Eukaryota</taxon>
        <taxon>Metazoa</taxon>
        <taxon>Ecdysozoa</taxon>
        <taxon>Nematoda</taxon>
        <taxon>Chromadorea</taxon>
        <taxon>Rhabditida</taxon>
        <taxon>Rhabditina</taxon>
        <taxon>Rhabditomorpha</taxon>
        <taxon>Rhabditoidea</taxon>
        <taxon>Rhabditidae</taxon>
        <taxon>Peloderinae</taxon>
        <taxon>Caenorhabditis</taxon>
    </lineage>
</organism>
<feature type="compositionally biased region" description="Polar residues" evidence="1">
    <location>
        <begin position="370"/>
        <end position="380"/>
    </location>
</feature>
<dbReference type="STRING" id="1561998.A0A1I7T998"/>
<evidence type="ECO:0000256" key="1">
    <source>
        <dbReference type="SAM" id="MobiDB-lite"/>
    </source>
</evidence>
<proteinExistence type="predicted"/>
<protein>
    <submittedName>
        <fullName evidence="3">TLDc domain-containing protein</fullName>
    </submittedName>
</protein>
<accession>A0A1I7T998</accession>
<evidence type="ECO:0000313" key="2">
    <source>
        <dbReference type="Proteomes" id="UP000095282"/>
    </source>
</evidence>
<feature type="region of interest" description="Disordered" evidence="1">
    <location>
        <begin position="1"/>
        <end position="30"/>
    </location>
</feature>
<feature type="compositionally biased region" description="Basic and acidic residues" evidence="1">
    <location>
        <begin position="382"/>
        <end position="392"/>
    </location>
</feature>
<feature type="region of interest" description="Disordered" evidence="1">
    <location>
        <begin position="290"/>
        <end position="324"/>
    </location>
</feature>
<dbReference type="WBParaSite" id="Csp11.Scaffold553.g3680.t1">
    <property type="protein sequence ID" value="Csp11.Scaffold553.g3680.t1"/>
    <property type="gene ID" value="Csp11.Scaffold553.g3680"/>
</dbReference>
<feature type="compositionally biased region" description="Polar residues" evidence="1">
    <location>
        <begin position="1"/>
        <end position="13"/>
    </location>
</feature>
<reference evidence="3" key="1">
    <citation type="submission" date="2016-11" db="UniProtKB">
        <authorList>
            <consortium name="WormBaseParasite"/>
        </authorList>
    </citation>
    <scope>IDENTIFICATION</scope>
</reference>
<feature type="compositionally biased region" description="Low complexity" evidence="1">
    <location>
        <begin position="315"/>
        <end position="324"/>
    </location>
</feature>
<dbReference type="eggNOG" id="ENOG502TGSX">
    <property type="taxonomic scope" value="Eukaryota"/>
</dbReference>
<feature type="region of interest" description="Disordered" evidence="1">
    <location>
        <begin position="82"/>
        <end position="108"/>
    </location>
</feature>